<evidence type="ECO:0000313" key="2">
    <source>
        <dbReference type="Proteomes" id="UP000298159"/>
    </source>
</evidence>
<reference evidence="1 2" key="1">
    <citation type="submission" date="2019-04" db="EMBL/GenBank/DDBJ databases">
        <title>Streptomyces sp. nov. Bv016 isolated from bark of Buahinia variegata.</title>
        <authorList>
            <person name="Kanchanasin P."/>
            <person name="Tanasupawat S."/>
            <person name="Yuki M."/>
            <person name="Kudo T."/>
        </authorList>
    </citation>
    <scope>NUCLEOTIDE SEQUENCE [LARGE SCALE GENOMIC DNA]</scope>
    <source>
        <strain evidence="1 2">Bv016</strain>
    </source>
</reference>
<dbReference type="Proteomes" id="UP000298159">
    <property type="component" value="Unassembled WGS sequence"/>
</dbReference>
<organism evidence="1 2">
    <name type="scientific">Streptomyces bauhiniae</name>
    <dbReference type="NCBI Taxonomy" id="2340725"/>
    <lineage>
        <taxon>Bacteria</taxon>
        <taxon>Bacillati</taxon>
        <taxon>Actinomycetota</taxon>
        <taxon>Actinomycetes</taxon>
        <taxon>Kitasatosporales</taxon>
        <taxon>Streptomycetaceae</taxon>
        <taxon>Streptomyces</taxon>
    </lineage>
</organism>
<protein>
    <submittedName>
        <fullName evidence="1">Uncharacterized protein</fullName>
    </submittedName>
</protein>
<comment type="caution">
    <text evidence="1">The sequence shown here is derived from an EMBL/GenBank/DDBJ whole genome shotgun (WGS) entry which is preliminary data.</text>
</comment>
<sequence>MARFCSLVQALTHRNDDSGCAIRARVSEPVLTPDLTQAGGTQSDRTHLGVQFDGPCMALVQHLRAHRLIHERGGVRAYA</sequence>
<dbReference type="AlphaFoldDB" id="A0A4Z1CZT0"/>
<proteinExistence type="predicted"/>
<accession>A0A4Z1CZT0</accession>
<gene>
    <name evidence="1" type="ORF">E5083_22220</name>
</gene>
<keyword evidence="2" id="KW-1185">Reference proteome</keyword>
<name>A0A4Z1CZT0_9ACTN</name>
<dbReference type="EMBL" id="SRRT01000006">
    <property type="protein sequence ID" value="TGN74875.1"/>
    <property type="molecule type" value="Genomic_DNA"/>
</dbReference>
<evidence type="ECO:0000313" key="1">
    <source>
        <dbReference type="EMBL" id="TGN74875.1"/>
    </source>
</evidence>